<evidence type="ECO:0000256" key="2">
    <source>
        <dbReference type="ARBA" id="ARBA00022603"/>
    </source>
</evidence>
<keyword evidence="2 4" id="KW-0489">Methyltransferase</keyword>
<dbReference type="InterPro" id="IPR026113">
    <property type="entry name" value="METTL2/6/8-like"/>
</dbReference>
<reference evidence="7 8" key="1">
    <citation type="submission" date="2013-03" db="EMBL/GenBank/DDBJ databases">
        <title>The Genome Sequence of Capronia epimyces CBS 606.96.</title>
        <authorList>
            <consortium name="The Broad Institute Genomics Platform"/>
            <person name="Cuomo C."/>
            <person name="de Hoog S."/>
            <person name="Gorbushina A."/>
            <person name="Walker B."/>
            <person name="Young S.K."/>
            <person name="Zeng Q."/>
            <person name="Gargeya S."/>
            <person name="Fitzgerald M."/>
            <person name="Haas B."/>
            <person name="Abouelleil A."/>
            <person name="Allen A.W."/>
            <person name="Alvarado L."/>
            <person name="Arachchi H.M."/>
            <person name="Berlin A.M."/>
            <person name="Chapman S.B."/>
            <person name="Gainer-Dewar J."/>
            <person name="Goldberg J."/>
            <person name="Griggs A."/>
            <person name="Gujja S."/>
            <person name="Hansen M."/>
            <person name="Howarth C."/>
            <person name="Imamovic A."/>
            <person name="Ireland A."/>
            <person name="Larimer J."/>
            <person name="McCowan C."/>
            <person name="Murphy C."/>
            <person name="Pearson M."/>
            <person name="Poon T.W."/>
            <person name="Priest M."/>
            <person name="Roberts A."/>
            <person name="Saif S."/>
            <person name="Shea T."/>
            <person name="Sisk P."/>
            <person name="Sykes S."/>
            <person name="Wortman J."/>
            <person name="Nusbaum C."/>
            <person name="Birren B."/>
        </authorList>
    </citation>
    <scope>NUCLEOTIDE SEQUENCE [LARGE SCALE GENOMIC DNA]</scope>
    <source>
        <strain evidence="7 8">CBS 606.96</strain>
    </source>
</reference>
<keyword evidence="3 4" id="KW-0808">Transferase</keyword>
<dbReference type="EC" id="2.1.1.-" evidence="4"/>
<evidence type="ECO:0000256" key="3">
    <source>
        <dbReference type="ARBA" id="ARBA00022679"/>
    </source>
</evidence>
<dbReference type="CDD" id="cd02440">
    <property type="entry name" value="AdoMet_MTases"/>
    <property type="match status" value="1"/>
</dbReference>
<feature type="domain" description="Methyltransferase" evidence="6">
    <location>
        <begin position="158"/>
        <end position="262"/>
    </location>
</feature>
<proteinExistence type="inferred from homology"/>
<keyword evidence="8" id="KW-1185">Reference proteome</keyword>
<dbReference type="Gene3D" id="3.40.50.150">
    <property type="entry name" value="Vaccinia Virus protein VP39"/>
    <property type="match status" value="1"/>
</dbReference>
<dbReference type="HOGENOM" id="CLU_029724_1_1_1"/>
<dbReference type="PANTHER" id="PTHR22809">
    <property type="entry name" value="METHYLTRANSFERASE-RELATED"/>
    <property type="match status" value="1"/>
</dbReference>
<dbReference type="SUPFAM" id="SSF53335">
    <property type="entry name" value="S-adenosyl-L-methionine-dependent methyltransferases"/>
    <property type="match status" value="1"/>
</dbReference>
<comment type="function">
    <text evidence="4">S-adenosyl-L-methionine-dependent methyltransferase.</text>
</comment>
<dbReference type="InterPro" id="IPR041698">
    <property type="entry name" value="Methyltransf_25"/>
</dbReference>
<sequence length="367" mass="42017">MAPDRGNSDTTGTLNLQAQYEALSIQEGAHPLIPSSQSPDSIPAHLSHDPATNAKRTDPFEFGQRYLSESDDVFEYNAWDHVIPDENHYEYCESQYAAQRAAPVSEFDQARFNQHPEKWWDLFYKQKTSTFFKDRKWLVQEFPILKAVTENDAGERTVLEVGAGAGNTAFPILRMNENPDLKLFAVDFSKKAVETMRSADEYAASQGVMQADVWDAAGEDLPVGVEEGSVDIVIMIFIFSALHPTQWQQAVANIHRVLKPGGEVLFRDYGRGDLAQVRFKAGRWMQDNFYVRGDGTRVYFFEKEELETIWGDGFDVVNLDVDRRLIVNRQRRIKMYRCWIQGHFRKRDAKNQVTRTLSADRQGQESS</sequence>
<dbReference type="eggNOG" id="KOG2361">
    <property type="taxonomic scope" value="Eukaryota"/>
</dbReference>
<evidence type="ECO:0000256" key="5">
    <source>
        <dbReference type="SAM" id="MobiDB-lite"/>
    </source>
</evidence>
<evidence type="ECO:0000313" key="8">
    <source>
        <dbReference type="Proteomes" id="UP000019478"/>
    </source>
</evidence>
<dbReference type="GO" id="GO:0052735">
    <property type="term" value="F:tRNA (cytidine-3-)-methyltransferase activity"/>
    <property type="evidence" value="ECO:0007669"/>
    <property type="project" value="TreeGrafter"/>
</dbReference>
<accession>W9XR10</accession>
<dbReference type="AlphaFoldDB" id="W9XR10"/>
<dbReference type="PIRSF" id="PIRSF037755">
    <property type="entry name" value="Mettl2_prd"/>
    <property type="match status" value="1"/>
</dbReference>
<feature type="region of interest" description="Disordered" evidence="5">
    <location>
        <begin position="27"/>
        <end position="57"/>
    </location>
</feature>
<dbReference type="GeneID" id="19172979"/>
<protein>
    <recommendedName>
        <fullName evidence="4">tRNA N(3)-methylcytidine methyltransferase</fullName>
        <ecNumber evidence="4">2.1.1.-</ecNumber>
    </recommendedName>
</protein>
<dbReference type="GO" id="GO:0032259">
    <property type="term" value="P:methylation"/>
    <property type="evidence" value="ECO:0007669"/>
    <property type="project" value="UniProtKB-KW"/>
</dbReference>
<gene>
    <name evidence="7" type="ORF">A1O3_08893</name>
</gene>
<evidence type="ECO:0000256" key="1">
    <source>
        <dbReference type="ARBA" id="ARBA00009725"/>
    </source>
</evidence>
<dbReference type="STRING" id="1182542.W9XR10"/>
<dbReference type="EMBL" id="AMGY01000008">
    <property type="protein sequence ID" value="EXJ79391.1"/>
    <property type="molecule type" value="Genomic_DNA"/>
</dbReference>
<dbReference type="Pfam" id="PF13649">
    <property type="entry name" value="Methyltransf_25"/>
    <property type="match status" value="1"/>
</dbReference>
<dbReference type="InterPro" id="IPR029063">
    <property type="entry name" value="SAM-dependent_MTases_sf"/>
</dbReference>
<name>W9XR10_9EURO</name>
<organism evidence="7 8">
    <name type="scientific">Capronia epimyces CBS 606.96</name>
    <dbReference type="NCBI Taxonomy" id="1182542"/>
    <lineage>
        <taxon>Eukaryota</taxon>
        <taxon>Fungi</taxon>
        <taxon>Dikarya</taxon>
        <taxon>Ascomycota</taxon>
        <taxon>Pezizomycotina</taxon>
        <taxon>Eurotiomycetes</taxon>
        <taxon>Chaetothyriomycetidae</taxon>
        <taxon>Chaetothyriales</taxon>
        <taxon>Herpotrichiellaceae</taxon>
        <taxon>Capronia</taxon>
    </lineage>
</organism>
<dbReference type="Proteomes" id="UP000019478">
    <property type="component" value="Unassembled WGS sequence"/>
</dbReference>
<comment type="similarity">
    <text evidence="1 4">Belongs to the methyltransferase superfamily. METL family.</text>
</comment>
<dbReference type="RefSeq" id="XP_007737179.1">
    <property type="nucleotide sequence ID" value="XM_007738989.1"/>
</dbReference>
<dbReference type="OrthoDB" id="417697at2759"/>
<evidence type="ECO:0000259" key="6">
    <source>
        <dbReference type="Pfam" id="PF13649"/>
    </source>
</evidence>
<comment type="caution">
    <text evidence="7">The sequence shown here is derived from an EMBL/GenBank/DDBJ whole genome shotgun (WGS) entry which is preliminary data.</text>
</comment>
<evidence type="ECO:0000256" key="4">
    <source>
        <dbReference type="PIRNR" id="PIRNR037755"/>
    </source>
</evidence>
<evidence type="ECO:0000313" key="7">
    <source>
        <dbReference type="EMBL" id="EXJ79391.1"/>
    </source>
</evidence>
<dbReference type="PANTHER" id="PTHR22809:SF11">
    <property type="entry name" value="TRNA N(3)-METHYLCYTIDINE METHYLTRANSFERASE METTL2"/>
    <property type="match status" value="1"/>
</dbReference>